<feature type="signal peptide" evidence="1">
    <location>
        <begin position="1"/>
        <end position="19"/>
    </location>
</feature>
<dbReference type="InterPro" id="IPR021457">
    <property type="entry name" value="DUF3108"/>
</dbReference>
<keyword evidence="3" id="KW-1185">Reference proteome</keyword>
<dbReference type="Pfam" id="PF11306">
    <property type="entry name" value="DUF3108"/>
    <property type="match status" value="1"/>
</dbReference>
<dbReference type="Proteomes" id="UP001597051">
    <property type="component" value="Unassembled WGS sequence"/>
</dbReference>
<dbReference type="EMBL" id="JBHTIZ010000016">
    <property type="protein sequence ID" value="MFD0984163.1"/>
    <property type="molecule type" value="Genomic_DNA"/>
</dbReference>
<gene>
    <name evidence="2" type="ORF">ACFQ0S_06675</name>
</gene>
<dbReference type="RefSeq" id="WP_379759770.1">
    <property type="nucleotide sequence ID" value="NZ_JBHSYB010000068.1"/>
</dbReference>
<protein>
    <submittedName>
        <fullName evidence="2">DUF3108 domain-containing protein</fullName>
    </submittedName>
</protein>
<organism evidence="2 3">
    <name type="scientific">Flavobacterium myungsuense</name>
    <dbReference type="NCBI Taxonomy" id="651823"/>
    <lineage>
        <taxon>Bacteria</taxon>
        <taxon>Pseudomonadati</taxon>
        <taxon>Bacteroidota</taxon>
        <taxon>Flavobacteriia</taxon>
        <taxon>Flavobacteriales</taxon>
        <taxon>Flavobacteriaceae</taxon>
        <taxon>Flavobacterium</taxon>
    </lineage>
</organism>
<evidence type="ECO:0000313" key="2">
    <source>
        <dbReference type="EMBL" id="MFD0984163.1"/>
    </source>
</evidence>
<sequence>MKKIFFILTVILTISSAFGQENKTVKSGEKFIYAASYNMSGLMTQLAQVTMETETVKTSKKTLLHLSCQATTYSKWDTFFKIRDLYESYVDPITLKPSLYKRDIFEGKYTKKEKYIFKNDGKTIESTVNKKNTPETKKTFQVGAGTQDVVSLLYKVRTIDFSTFKPGQITSFVVIFDQKEMAVSVKFMGKETVSAGNLGKKACYKVSIGAKTQALRGTDKNIIWLTADNAKVPAQIKFSIPVGTGQLALTNASGL</sequence>
<proteinExistence type="predicted"/>
<keyword evidence="1" id="KW-0732">Signal</keyword>
<accession>A0ABW3J220</accession>
<reference evidence="3" key="1">
    <citation type="journal article" date="2019" name="Int. J. Syst. Evol. Microbiol.">
        <title>The Global Catalogue of Microorganisms (GCM) 10K type strain sequencing project: providing services to taxonomists for standard genome sequencing and annotation.</title>
        <authorList>
            <consortium name="The Broad Institute Genomics Platform"/>
            <consortium name="The Broad Institute Genome Sequencing Center for Infectious Disease"/>
            <person name="Wu L."/>
            <person name="Ma J."/>
        </authorList>
    </citation>
    <scope>NUCLEOTIDE SEQUENCE [LARGE SCALE GENOMIC DNA]</scope>
    <source>
        <strain evidence="3">CECT 7649</strain>
    </source>
</reference>
<evidence type="ECO:0000313" key="3">
    <source>
        <dbReference type="Proteomes" id="UP001597051"/>
    </source>
</evidence>
<feature type="chain" id="PRO_5046872719" evidence="1">
    <location>
        <begin position="20"/>
        <end position="255"/>
    </location>
</feature>
<evidence type="ECO:0000256" key="1">
    <source>
        <dbReference type="SAM" id="SignalP"/>
    </source>
</evidence>
<name>A0ABW3J220_9FLAO</name>
<comment type="caution">
    <text evidence="2">The sequence shown here is derived from an EMBL/GenBank/DDBJ whole genome shotgun (WGS) entry which is preliminary data.</text>
</comment>